<keyword evidence="2" id="KW-0949">S-adenosyl-L-methionine</keyword>
<comment type="subcellular location">
    <subcellularLocation>
        <location evidence="2">Cytoplasm</location>
    </subcellularLocation>
</comment>
<evidence type="ECO:0000313" key="4">
    <source>
        <dbReference type="EMBL" id="TGL58283.1"/>
    </source>
</evidence>
<comment type="similarity">
    <text evidence="1">Belongs to the anaerobic coproporphyrinogen-III oxidase family. HemW subfamily.</text>
</comment>
<evidence type="ECO:0000313" key="5">
    <source>
        <dbReference type="Proteomes" id="UP000297693"/>
    </source>
</evidence>
<dbReference type="InterPro" id="IPR023404">
    <property type="entry name" value="rSAM_horseshoe"/>
</dbReference>
<gene>
    <name evidence="4" type="primary">hemW</name>
    <name evidence="4" type="ORF">EHQ58_11955</name>
</gene>
<organism evidence="4 5">
    <name type="scientific">Leptospira ognonensis</name>
    <dbReference type="NCBI Taxonomy" id="2484945"/>
    <lineage>
        <taxon>Bacteria</taxon>
        <taxon>Pseudomonadati</taxon>
        <taxon>Spirochaetota</taxon>
        <taxon>Spirochaetia</taxon>
        <taxon>Leptospirales</taxon>
        <taxon>Leptospiraceae</taxon>
        <taxon>Leptospira</taxon>
    </lineage>
</organism>
<dbReference type="SFLD" id="SFLDG01082">
    <property type="entry name" value="B12-binding_domain_containing"/>
    <property type="match status" value="1"/>
</dbReference>
<keyword evidence="2" id="KW-0004">4Fe-4S</keyword>
<dbReference type="Proteomes" id="UP000297693">
    <property type="component" value="Unassembled WGS sequence"/>
</dbReference>
<keyword evidence="2" id="KW-0408">Iron</keyword>
<dbReference type="InterPro" id="IPR034505">
    <property type="entry name" value="Coproporphyrinogen-III_oxidase"/>
</dbReference>
<dbReference type="GO" id="GO:0005737">
    <property type="term" value="C:cytoplasm"/>
    <property type="evidence" value="ECO:0007669"/>
    <property type="project" value="UniProtKB-SubCell"/>
</dbReference>
<dbReference type="SFLD" id="SFLDG01065">
    <property type="entry name" value="anaerobic_coproporphyrinogen-I"/>
    <property type="match status" value="1"/>
</dbReference>
<keyword evidence="2" id="KW-0963">Cytoplasm</keyword>
<name>A0A4V3JR21_9LEPT</name>
<keyword evidence="2" id="KW-0479">Metal-binding</keyword>
<protein>
    <recommendedName>
        <fullName evidence="2">Heme chaperone HemW</fullName>
    </recommendedName>
</protein>
<sequence>MPLLNSRSLPLQARNGFTGIYVHYPYCYQKCDYCDFYSEGIGKNPSTNESLLFDAYKKEFLYRKKNSASLENTKIDTIFMGGGTPSKASPKHWKELIHFFRNELEVTEDVEISFEANPEDLSVEFLAELAEAGVNRLNVGVQTRNEEGLCFLGRYVDPEKYENLQQIFSSSKIERLGIDLMYGMPNLSRSDFESDLDYFIKMDLRHMSLYSLTLEKGTTYSRKVKDHILKAPDEEIQREILEFLPEKMAKHGYVWYEVSNYCRENEYSRHNLRYWMYEPYLGLGPGAHGFLDHMRYGNPRNSEVYLRHPTNARREPAEAKSEIALSLFRLFLPFEPKTFFDKHLDRSASMEMLAQIQGIHEKGYCHWDGNIFQWKTSALFSLDDLILELIDTD</sequence>
<dbReference type="PANTHER" id="PTHR13932:SF5">
    <property type="entry name" value="RADICAL S-ADENOSYL METHIONINE DOMAIN-CONTAINING PROTEIN 1, MITOCHONDRIAL"/>
    <property type="match status" value="1"/>
</dbReference>
<dbReference type="NCBIfam" id="TIGR00539">
    <property type="entry name" value="hemN_rel"/>
    <property type="match status" value="1"/>
</dbReference>
<dbReference type="CDD" id="cd01335">
    <property type="entry name" value="Radical_SAM"/>
    <property type="match status" value="1"/>
</dbReference>
<comment type="function">
    <text evidence="2">Probably acts as a heme chaperone, transferring heme to an unknown acceptor. Binds one molecule of heme per monomer, possibly covalently. Binds 1 [4Fe-4S] cluster. The cluster is coordinated with 3 cysteines and an exchangeable S-adenosyl-L-methionine.</text>
</comment>
<evidence type="ECO:0000256" key="2">
    <source>
        <dbReference type="RuleBase" id="RU364116"/>
    </source>
</evidence>
<feature type="domain" description="Radical SAM core" evidence="3">
    <location>
        <begin position="12"/>
        <end position="246"/>
    </location>
</feature>
<dbReference type="InterPro" id="IPR058240">
    <property type="entry name" value="rSAM_sf"/>
</dbReference>
<keyword evidence="2" id="KW-0411">Iron-sulfur</keyword>
<dbReference type="GO" id="GO:0004109">
    <property type="term" value="F:coproporphyrinogen oxidase activity"/>
    <property type="evidence" value="ECO:0007669"/>
    <property type="project" value="InterPro"/>
</dbReference>
<dbReference type="InterPro" id="IPR004559">
    <property type="entry name" value="HemW-like"/>
</dbReference>
<dbReference type="Pfam" id="PF04055">
    <property type="entry name" value="Radical_SAM"/>
    <property type="match status" value="1"/>
</dbReference>
<comment type="caution">
    <text evidence="4">The sequence shown here is derived from an EMBL/GenBank/DDBJ whole genome shotgun (WGS) entry which is preliminary data.</text>
</comment>
<evidence type="ECO:0000259" key="3">
    <source>
        <dbReference type="PROSITE" id="PS51918"/>
    </source>
</evidence>
<dbReference type="Gene3D" id="3.80.30.20">
    <property type="entry name" value="tm_1862 like domain"/>
    <property type="match status" value="1"/>
</dbReference>
<dbReference type="GO" id="GO:0006779">
    <property type="term" value="P:porphyrin-containing compound biosynthetic process"/>
    <property type="evidence" value="ECO:0007669"/>
    <property type="project" value="InterPro"/>
</dbReference>
<dbReference type="EMBL" id="RQGD01000034">
    <property type="protein sequence ID" value="TGL58283.1"/>
    <property type="molecule type" value="Genomic_DNA"/>
</dbReference>
<dbReference type="AlphaFoldDB" id="A0A4V3JR21"/>
<keyword evidence="5" id="KW-1185">Reference proteome</keyword>
<evidence type="ECO:0000256" key="1">
    <source>
        <dbReference type="ARBA" id="ARBA00006100"/>
    </source>
</evidence>
<dbReference type="SMART" id="SM00729">
    <property type="entry name" value="Elp3"/>
    <property type="match status" value="1"/>
</dbReference>
<dbReference type="GO" id="GO:0046872">
    <property type="term" value="F:metal ion binding"/>
    <property type="evidence" value="ECO:0007669"/>
    <property type="project" value="UniProtKB-UniRule"/>
</dbReference>
<reference evidence="4" key="1">
    <citation type="journal article" date="2019" name="PLoS Negl. Trop. Dis.">
        <title>Revisiting the worldwide diversity of Leptospira species in the environment.</title>
        <authorList>
            <person name="Vincent A.T."/>
            <person name="Schiettekatte O."/>
            <person name="Bourhy P."/>
            <person name="Veyrier F.J."/>
            <person name="Picardeau M."/>
        </authorList>
    </citation>
    <scope>NUCLEOTIDE SEQUENCE [LARGE SCALE GENOMIC DNA]</scope>
    <source>
        <strain evidence="4">201702476</strain>
    </source>
</reference>
<dbReference type="PROSITE" id="PS51918">
    <property type="entry name" value="RADICAL_SAM"/>
    <property type="match status" value="1"/>
</dbReference>
<proteinExistence type="inferred from homology"/>
<accession>A0A4V3JR21</accession>
<dbReference type="SFLD" id="SFLDF00562">
    <property type="entry name" value="HemN-like__clustered_with_heat"/>
    <property type="match status" value="1"/>
</dbReference>
<dbReference type="InterPro" id="IPR006638">
    <property type="entry name" value="Elp3/MiaA/NifB-like_rSAM"/>
</dbReference>
<keyword evidence="2" id="KW-0349">Heme</keyword>
<keyword evidence="2" id="KW-0143">Chaperone</keyword>
<dbReference type="InterPro" id="IPR007197">
    <property type="entry name" value="rSAM"/>
</dbReference>
<dbReference type="SUPFAM" id="SSF102114">
    <property type="entry name" value="Radical SAM enzymes"/>
    <property type="match status" value="1"/>
</dbReference>
<dbReference type="SFLD" id="SFLDS00029">
    <property type="entry name" value="Radical_SAM"/>
    <property type="match status" value="1"/>
</dbReference>
<dbReference type="GO" id="GO:0051539">
    <property type="term" value="F:4 iron, 4 sulfur cluster binding"/>
    <property type="evidence" value="ECO:0007669"/>
    <property type="project" value="UniProtKB-UniRule"/>
</dbReference>
<dbReference type="OrthoDB" id="9808022at2"/>
<dbReference type="PANTHER" id="PTHR13932">
    <property type="entry name" value="COPROPORPHYRINIGEN III OXIDASE"/>
    <property type="match status" value="1"/>
</dbReference>